<dbReference type="InterPro" id="IPR011992">
    <property type="entry name" value="EF-hand-dom_pair"/>
</dbReference>
<dbReference type="AlphaFoldDB" id="A0AAU7QJQ0"/>
<reference evidence="4" key="1">
    <citation type="submission" date="2024-06" db="EMBL/GenBank/DDBJ databases">
        <authorList>
            <person name="Sun Y."/>
        </authorList>
    </citation>
    <scope>NUCLEOTIDE SEQUENCE</scope>
    <source>
        <strain evidence="4">IGA1.0</strain>
    </source>
</reference>
<name>A0AAU7QJQ0_9GAMM</name>
<dbReference type="EMBL" id="CP157948">
    <property type="protein sequence ID" value="XBS89801.1"/>
    <property type="molecule type" value="Genomic_DNA"/>
</dbReference>
<evidence type="ECO:0000256" key="1">
    <source>
        <dbReference type="SAM" id="MobiDB-lite"/>
    </source>
</evidence>
<dbReference type="InterPro" id="IPR002048">
    <property type="entry name" value="EF_hand_dom"/>
</dbReference>
<feature type="compositionally biased region" description="Basic and acidic residues" evidence="1">
    <location>
        <begin position="52"/>
        <end position="61"/>
    </location>
</feature>
<dbReference type="InterPro" id="IPR018247">
    <property type="entry name" value="EF_Hand_1_Ca_BS"/>
</dbReference>
<organism evidence="4">
    <name type="scientific">Rhodanobacter sp. IGA1.0</name>
    <dbReference type="NCBI Taxonomy" id="3158582"/>
    <lineage>
        <taxon>Bacteria</taxon>
        <taxon>Pseudomonadati</taxon>
        <taxon>Pseudomonadota</taxon>
        <taxon>Gammaproteobacteria</taxon>
        <taxon>Lysobacterales</taxon>
        <taxon>Rhodanobacteraceae</taxon>
        <taxon>Rhodanobacter</taxon>
    </lineage>
</organism>
<dbReference type="Gene3D" id="1.10.238.10">
    <property type="entry name" value="EF-hand"/>
    <property type="match status" value="1"/>
</dbReference>
<protein>
    <submittedName>
        <fullName evidence="4">EF-hand domain-containing protein</fullName>
    </submittedName>
</protein>
<sequence length="136" mass="15318">MKTNAYMVLFGFSLGCLVGIGSAMAQERAQKGQAPGRLEMSQQVRAANADSFDEKATEALRHSRKKPSMTPLQSTDMFLQLDKNHDMLLTRSEVPEKMTILRAQFEKYDLDHDHRLNYSEFANYTDTMPSELAGAP</sequence>
<dbReference type="PROSITE" id="PS50222">
    <property type="entry name" value="EF_HAND_2"/>
    <property type="match status" value="1"/>
</dbReference>
<evidence type="ECO:0000313" key="4">
    <source>
        <dbReference type="EMBL" id="XBS89801.1"/>
    </source>
</evidence>
<dbReference type="PROSITE" id="PS51257">
    <property type="entry name" value="PROKAR_LIPOPROTEIN"/>
    <property type="match status" value="1"/>
</dbReference>
<keyword evidence="2" id="KW-0732">Signal</keyword>
<feature type="chain" id="PRO_5043717117" evidence="2">
    <location>
        <begin position="26"/>
        <end position="136"/>
    </location>
</feature>
<feature type="domain" description="EF-hand" evidence="3">
    <location>
        <begin position="96"/>
        <end position="131"/>
    </location>
</feature>
<accession>A0AAU7QJQ0</accession>
<dbReference type="PROSITE" id="PS00018">
    <property type="entry name" value="EF_HAND_1"/>
    <property type="match status" value="1"/>
</dbReference>
<proteinExistence type="predicted"/>
<feature type="signal peptide" evidence="2">
    <location>
        <begin position="1"/>
        <end position="25"/>
    </location>
</feature>
<dbReference type="SUPFAM" id="SSF47473">
    <property type="entry name" value="EF-hand"/>
    <property type="match status" value="1"/>
</dbReference>
<feature type="region of interest" description="Disordered" evidence="1">
    <location>
        <begin position="43"/>
        <end position="75"/>
    </location>
</feature>
<dbReference type="GO" id="GO:0005509">
    <property type="term" value="F:calcium ion binding"/>
    <property type="evidence" value="ECO:0007669"/>
    <property type="project" value="InterPro"/>
</dbReference>
<dbReference type="RefSeq" id="WP_007806726.1">
    <property type="nucleotide sequence ID" value="NZ_CP157948.1"/>
</dbReference>
<evidence type="ECO:0000256" key="2">
    <source>
        <dbReference type="SAM" id="SignalP"/>
    </source>
</evidence>
<gene>
    <name evidence="4" type="ORF">ABNK63_15615</name>
</gene>
<evidence type="ECO:0000259" key="3">
    <source>
        <dbReference type="PROSITE" id="PS50222"/>
    </source>
</evidence>